<keyword evidence="5" id="KW-0472">Membrane</keyword>
<gene>
    <name evidence="7" type="ORF">EYS42_12450</name>
</gene>
<dbReference type="Pfam" id="PF00535">
    <property type="entry name" value="Glycos_transf_2"/>
    <property type="match status" value="1"/>
</dbReference>
<dbReference type="GO" id="GO:0005886">
    <property type="term" value="C:plasma membrane"/>
    <property type="evidence" value="ECO:0007669"/>
    <property type="project" value="UniProtKB-SubCell"/>
</dbReference>
<evidence type="ECO:0000256" key="3">
    <source>
        <dbReference type="ARBA" id="ARBA00022676"/>
    </source>
</evidence>
<dbReference type="Gene3D" id="3.90.550.10">
    <property type="entry name" value="Spore Coat Polysaccharide Biosynthesis Protein SpsA, Chain A"/>
    <property type="match status" value="1"/>
</dbReference>
<evidence type="ECO:0000313" key="8">
    <source>
        <dbReference type="Proteomes" id="UP000292120"/>
    </source>
</evidence>
<dbReference type="SUPFAM" id="SSF53448">
    <property type="entry name" value="Nucleotide-diphospho-sugar transferases"/>
    <property type="match status" value="1"/>
</dbReference>
<dbReference type="EMBL" id="SIXI01000005">
    <property type="protein sequence ID" value="TBO29217.1"/>
    <property type="molecule type" value="Genomic_DNA"/>
</dbReference>
<dbReference type="GO" id="GO:0016757">
    <property type="term" value="F:glycosyltransferase activity"/>
    <property type="evidence" value="ECO:0007669"/>
    <property type="project" value="UniProtKB-KW"/>
</dbReference>
<proteinExistence type="predicted"/>
<dbReference type="Proteomes" id="UP000292120">
    <property type="component" value="Unassembled WGS sequence"/>
</dbReference>
<reference evidence="7 8" key="1">
    <citation type="submission" date="2019-02" db="EMBL/GenBank/DDBJ databases">
        <title>Aquabacterium sp. strain KMB7.</title>
        <authorList>
            <person name="Chen W.-M."/>
        </authorList>
    </citation>
    <scope>NUCLEOTIDE SEQUENCE [LARGE SCALE GENOMIC DNA]</scope>
    <source>
        <strain evidence="7 8">KMB7</strain>
    </source>
</reference>
<evidence type="ECO:0000256" key="2">
    <source>
        <dbReference type="ARBA" id="ARBA00022475"/>
    </source>
</evidence>
<comment type="caution">
    <text evidence="7">The sequence shown here is derived from an EMBL/GenBank/DDBJ whole genome shotgun (WGS) entry which is preliminary data.</text>
</comment>
<keyword evidence="2" id="KW-1003">Cell membrane</keyword>
<dbReference type="PANTHER" id="PTHR43646">
    <property type="entry name" value="GLYCOSYLTRANSFERASE"/>
    <property type="match status" value="1"/>
</dbReference>
<evidence type="ECO:0000313" key="7">
    <source>
        <dbReference type="EMBL" id="TBO29217.1"/>
    </source>
</evidence>
<dbReference type="InterPro" id="IPR001173">
    <property type="entry name" value="Glyco_trans_2-like"/>
</dbReference>
<evidence type="ECO:0000256" key="1">
    <source>
        <dbReference type="ARBA" id="ARBA00004236"/>
    </source>
</evidence>
<keyword evidence="4 7" id="KW-0808">Transferase</keyword>
<dbReference type="AlphaFoldDB" id="A0A4Q9H046"/>
<name>A0A4Q9H046_9BURK</name>
<protein>
    <submittedName>
        <fullName evidence="7">Glycosyltransferase</fullName>
    </submittedName>
</protein>
<accession>A0A4Q9H046</accession>
<dbReference type="PANTHER" id="PTHR43646:SF2">
    <property type="entry name" value="GLYCOSYLTRANSFERASE 2-LIKE DOMAIN-CONTAINING PROTEIN"/>
    <property type="match status" value="1"/>
</dbReference>
<evidence type="ECO:0000259" key="6">
    <source>
        <dbReference type="Pfam" id="PF00535"/>
    </source>
</evidence>
<keyword evidence="3" id="KW-0328">Glycosyltransferase</keyword>
<sequence>MARFVNLLPVLRFDRCDVFVDEGANLGGGLAGAGAGLEVHGCPRGMMACSERGRAASYARRPMHTNDICASPTIHPANAMTPAVPDLSVAIPAHNEAKYIGRAIESVLASAQRSGHTAEVCVALNRCTDATQAIAESLGARCVDEPRKCIAAVRNAAVRAGRSPVVVTLDADSWMRPGTVAAVLRKVHDPRWVGGGAWMTPERWSLGIVATGFVVARHVPDFRISAGMFWCQREVFDTLGGFDESLVSVEDLHFAYRMKALGLQRGQRYGTVWRDGIITSCRKFDTFGDWYLVRHPDLVRRIFEGHDQAATNLYYYDVDR</sequence>
<dbReference type="OrthoDB" id="9777873at2"/>
<dbReference type="InterPro" id="IPR029044">
    <property type="entry name" value="Nucleotide-diphossugar_trans"/>
</dbReference>
<organism evidence="7 8">
    <name type="scientific">Aquabacterium lacunae</name>
    <dbReference type="NCBI Taxonomy" id="2528630"/>
    <lineage>
        <taxon>Bacteria</taxon>
        <taxon>Pseudomonadati</taxon>
        <taxon>Pseudomonadota</taxon>
        <taxon>Betaproteobacteria</taxon>
        <taxon>Burkholderiales</taxon>
        <taxon>Aquabacterium</taxon>
    </lineage>
</organism>
<comment type="subcellular location">
    <subcellularLocation>
        <location evidence="1">Cell membrane</location>
    </subcellularLocation>
</comment>
<evidence type="ECO:0000256" key="4">
    <source>
        <dbReference type="ARBA" id="ARBA00022679"/>
    </source>
</evidence>
<evidence type="ECO:0000256" key="5">
    <source>
        <dbReference type="ARBA" id="ARBA00023136"/>
    </source>
</evidence>
<keyword evidence="8" id="KW-1185">Reference proteome</keyword>
<feature type="domain" description="Glycosyltransferase 2-like" evidence="6">
    <location>
        <begin position="88"/>
        <end position="190"/>
    </location>
</feature>